<evidence type="ECO:0000313" key="7">
    <source>
        <dbReference type="Proteomes" id="UP000521943"/>
    </source>
</evidence>
<evidence type="ECO:0000256" key="4">
    <source>
        <dbReference type="ARBA" id="ARBA00023136"/>
    </source>
</evidence>
<dbReference type="EMBL" id="JACGCI010000032">
    <property type="protein sequence ID" value="KAF6754933.1"/>
    <property type="molecule type" value="Genomic_DNA"/>
</dbReference>
<proteinExistence type="predicted"/>
<keyword evidence="2 5" id="KW-0812">Transmembrane</keyword>
<feature type="transmembrane region" description="Helical" evidence="5">
    <location>
        <begin position="265"/>
        <end position="289"/>
    </location>
</feature>
<organism evidence="6 7">
    <name type="scientific">Ephemerocybe angulata</name>
    <dbReference type="NCBI Taxonomy" id="980116"/>
    <lineage>
        <taxon>Eukaryota</taxon>
        <taxon>Fungi</taxon>
        <taxon>Dikarya</taxon>
        <taxon>Basidiomycota</taxon>
        <taxon>Agaricomycotina</taxon>
        <taxon>Agaricomycetes</taxon>
        <taxon>Agaricomycetidae</taxon>
        <taxon>Agaricales</taxon>
        <taxon>Agaricineae</taxon>
        <taxon>Psathyrellaceae</taxon>
        <taxon>Ephemerocybe</taxon>
    </lineage>
</organism>
<dbReference type="InterPro" id="IPR007568">
    <property type="entry name" value="RTA1"/>
</dbReference>
<evidence type="ECO:0000256" key="2">
    <source>
        <dbReference type="ARBA" id="ARBA00022692"/>
    </source>
</evidence>
<sequence length="303" mass="32904">MPLSNGTSFEPPVLAPALSLLALQNPYHYTPSKTASTAMTVVFAISTVAHTGQAVRYKLWWLLPTVVLCGVMEVVGWAARVWSHSDISNMTPYIIQSTCTVLGPTPLLATSFIIFGEVIRRLGSAYSRIPPKYYAAVFLSCDVIALLVQGAGGGLAATASSSTTANPKLGSNILLGGIVFQLAVICVFSGCTVEYLFRYFTDHALRPAIDAEGRISKRGACTTRIKVMLAGLAFNTVVLFIRAVYRTIELADGWGGRIISTELYFVILDGVMVLLAMYSLNFIHPWWFLFIDSPKNGLYEGSL</sequence>
<gene>
    <name evidence="6" type="ORF">DFP72DRAFT_1123516</name>
</gene>
<evidence type="ECO:0000256" key="5">
    <source>
        <dbReference type="SAM" id="Phobius"/>
    </source>
</evidence>
<accession>A0A8H6HXA7</accession>
<dbReference type="Proteomes" id="UP000521943">
    <property type="component" value="Unassembled WGS sequence"/>
</dbReference>
<evidence type="ECO:0000256" key="3">
    <source>
        <dbReference type="ARBA" id="ARBA00022989"/>
    </source>
</evidence>
<feature type="transmembrane region" description="Helical" evidence="5">
    <location>
        <begin position="94"/>
        <end position="115"/>
    </location>
</feature>
<name>A0A8H6HXA7_9AGAR</name>
<feature type="non-terminal residue" evidence="6">
    <location>
        <position position="1"/>
    </location>
</feature>
<keyword evidence="7" id="KW-1185">Reference proteome</keyword>
<dbReference type="AlphaFoldDB" id="A0A8H6HXA7"/>
<feature type="transmembrane region" description="Helical" evidence="5">
    <location>
        <begin position="227"/>
        <end position="245"/>
    </location>
</feature>
<keyword evidence="3 5" id="KW-1133">Transmembrane helix</keyword>
<comment type="subcellular location">
    <subcellularLocation>
        <location evidence="1">Membrane</location>
        <topology evidence="1">Multi-pass membrane protein</topology>
    </subcellularLocation>
</comment>
<feature type="transmembrane region" description="Helical" evidence="5">
    <location>
        <begin position="59"/>
        <end position="82"/>
    </location>
</feature>
<comment type="caution">
    <text evidence="6">The sequence shown here is derived from an EMBL/GenBank/DDBJ whole genome shotgun (WGS) entry which is preliminary data.</text>
</comment>
<reference evidence="6 7" key="1">
    <citation type="submission" date="2020-07" db="EMBL/GenBank/DDBJ databases">
        <title>Comparative genomics of pyrophilous fungi reveals a link between fire events and developmental genes.</title>
        <authorList>
            <consortium name="DOE Joint Genome Institute"/>
            <person name="Steindorff A.S."/>
            <person name="Carver A."/>
            <person name="Calhoun S."/>
            <person name="Stillman K."/>
            <person name="Liu H."/>
            <person name="Lipzen A."/>
            <person name="Pangilinan J."/>
            <person name="Labutti K."/>
            <person name="Bruns T.D."/>
            <person name="Grigoriev I.V."/>
        </authorList>
    </citation>
    <scope>NUCLEOTIDE SEQUENCE [LARGE SCALE GENOMIC DNA]</scope>
    <source>
        <strain evidence="6 7">CBS 144469</strain>
    </source>
</reference>
<evidence type="ECO:0000313" key="6">
    <source>
        <dbReference type="EMBL" id="KAF6754933.1"/>
    </source>
</evidence>
<dbReference type="PANTHER" id="PTHR31465">
    <property type="entry name" value="PROTEIN RTA1-RELATED"/>
    <property type="match status" value="1"/>
</dbReference>
<dbReference type="GO" id="GO:0000324">
    <property type="term" value="C:fungal-type vacuole"/>
    <property type="evidence" value="ECO:0007669"/>
    <property type="project" value="TreeGrafter"/>
</dbReference>
<feature type="transmembrane region" description="Helical" evidence="5">
    <location>
        <begin position="34"/>
        <end position="52"/>
    </location>
</feature>
<protein>
    <submittedName>
        <fullName evidence="6">RTA1-like protein</fullName>
    </submittedName>
</protein>
<dbReference type="OrthoDB" id="3358017at2759"/>
<feature type="transmembrane region" description="Helical" evidence="5">
    <location>
        <begin position="173"/>
        <end position="197"/>
    </location>
</feature>
<evidence type="ECO:0000256" key="1">
    <source>
        <dbReference type="ARBA" id="ARBA00004141"/>
    </source>
</evidence>
<dbReference type="PANTHER" id="PTHR31465:SF9">
    <property type="entry name" value="SPHINGOID LONG-CHAIN BASE TRANSPORTER RSB1"/>
    <property type="match status" value="1"/>
</dbReference>
<dbReference type="Pfam" id="PF04479">
    <property type="entry name" value="RTA1"/>
    <property type="match status" value="1"/>
</dbReference>
<keyword evidence="4 5" id="KW-0472">Membrane</keyword>
<feature type="transmembrane region" description="Helical" evidence="5">
    <location>
        <begin position="136"/>
        <end position="161"/>
    </location>
</feature>
<dbReference type="GO" id="GO:0005886">
    <property type="term" value="C:plasma membrane"/>
    <property type="evidence" value="ECO:0007669"/>
    <property type="project" value="TreeGrafter"/>
</dbReference>